<evidence type="ECO:0000256" key="2">
    <source>
        <dbReference type="ARBA" id="ARBA00001966"/>
    </source>
</evidence>
<keyword evidence="10 17" id="KW-0816">Tricarboxylic acid cycle</keyword>
<dbReference type="InterPro" id="IPR015928">
    <property type="entry name" value="Aconitase/3IPM_dehydase_swvl"/>
</dbReference>
<dbReference type="NCBIfam" id="TIGR00117">
    <property type="entry name" value="acnB"/>
    <property type="match status" value="1"/>
</dbReference>
<evidence type="ECO:0000313" key="21">
    <source>
        <dbReference type="EMBL" id="WLI73972.1"/>
    </source>
</evidence>
<evidence type="ECO:0000256" key="8">
    <source>
        <dbReference type="ARBA" id="ARBA00019379"/>
    </source>
</evidence>
<dbReference type="InterPro" id="IPR036008">
    <property type="entry name" value="Aconitase_4Fe-4S_dom"/>
</dbReference>
<dbReference type="Gene3D" id="1.25.40.310">
    <property type="entry name" value="Aconitate B, HEAT-like domain"/>
    <property type="match status" value="1"/>
</dbReference>
<evidence type="ECO:0000256" key="3">
    <source>
        <dbReference type="ARBA" id="ARBA00004717"/>
    </source>
</evidence>
<dbReference type="Pfam" id="PF06434">
    <property type="entry name" value="Aconitase_2_N"/>
    <property type="match status" value="1"/>
</dbReference>
<evidence type="ECO:0000256" key="17">
    <source>
        <dbReference type="PIRNR" id="PIRNR036687"/>
    </source>
</evidence>
<keyword evidence="12" id="KW-0694">RNA-binding</keyword>
<name>A0ABY9H652_9GAMM</name>
<dbReference type="PIRSF" id="PIRSF036687">
    <property type="entry name" value="AcnB"/>
    <property type="match status" value="1"/>
</dbReference>
<feature type="domain" description="Aconitase/3-isopropylmalate dehydratase large subunit alpha/beta/alpha" evidence="18">
    <location>
        <begin position="472"/>
        <end position="819"/>
    </location>
</feature>
<dbReference type="InterPro" id="IPR004406">
    <property type="entry name" value="Aconitase_B"/>
</dbReference>
<comment type="catalytic activity">
    <reaction evidence="1 17">
        <text>(2S,3R)-3-hydroxybutane-1,2,3-tricarboxylate = 2-methyl-cis-aconitate + H2O</text>
        <dbReference type="Rhea" id="RHEA:17941"/>
        <dbReference type="ChEBI" id="CHEBI:15377"/>
        <dbReference type="ChEBI" id="CHEBI:57429"/>
        <dbReference type="ChEBI" id="CHEBI:57872"/>
        <dbReference type="EC" id="4.2.1.99"/>
    </reaction>
</comment>
<dbReference type="InterPro" id="IPR018136">
    <property type="entry name" value="Aconitase_4Fe-4S_BS"/>
</dbReference>
<evidence type="ECO:0000256" key="16">
    <source>
        <dbReference type="ARBA" id="ARBA00023501"/>
    </source>
</evidence>
<dbReference type="EC" id="4.2.1.99" evidence="7 17"/>
<dbReference type="EC" id="4.2.1.3" evidence="6 17"/>
<comment type="catalytic activity">
    <reaction evidence="16 17">
        <text>citrate = D-threo-isocitrate</text>
        <dbReference type="Rhea" id="RHEA:10336"/>
        <dbReference type="ChEBI" id="CHEBI:15562"/>
        <dbReference type="ChEBI" id="CHEBI:16947"/>
        <dbReference type="EC" id="4.2.1.3"/>
    </reaction>
</comment>
<evidence type="ECO:0000259" key="20">
    <source>
        <dbReference type="Pfam" id="PF11791"/>
    </source>
</evidence>
<protein>
    <recommendedName>
        <fullName evidence="8 17">Aconitate hydratase B</fullName>
        <ecNumber evidence="6 17">4.2.1.3</ecNumber>
        <ecNumber evidence="7 17">4.2.1.99</ecNumber>
    </recommendedName>
    <alternativeName>
        <fullName evidence="17">2-methylisocitrate dehydratase</fullName>
    </alternativeName>
</protein>
<dbReference type="CDD" id="cd01576">
    <property type="entry name" value="AcnB_Swivel"/>
    <property type="match status" value="1"/>
</dbReference>
<gene>
    <name evidence="21" type="primary">acnB</name>
    <name evidence="21" type="ORF">B6N23_03315</name>
</gene>
<evidence type="ECO:0000256" key="5">
    <source>
        <dbReference type="ARBA" id="ARBA00007185"/>
    </source>
</evidence>
<evidence type="ECO:0000256" key="7">
    <source>
        <dbReference type="ARBA" id="ARBA00013250"/>
    </source>
</evidence>
<comment type="pathway">
    <text evidence="4">Organic acid metabolism; propanoate degradation.</text>
</comment>
<keyword evidence="13" id="KW-0408">Iron</keyword>
<dbReference type="Pfam" id="PF11791">
    <property type="entry name" value="Aconitase_B_N"/>
    <property type="match status" value="1"/>
</dbReference>
<dbReference type="EMBL" id="CP131913">
    <property type="protein sequence ID" value="WLI73972.1"/>
    <property type="molecule type" value="Genomic_DNA"/>
</dbReference>
<dbReference type="SUPFAM" id="SSF52016">
    <property type="entry name" value="LeuD/IlvD-like"/>
    <property type="match status" value="1"/>
</dbReference>
<accession>A0ABY9H652</accession>
<evidence type="ECO:0000256" key="15">
    <source>
        <dbReference type="ARBA" id="ARBA00023239"/>
    </source>
</evidence>
<evidence type="ECO:0000256" key="4">
    <source>
        <dbReference type="ARBA" id="ARBA00005026"/>
    </source>
</evidence>
<keyword evidence="14" id="KW-0411">Iron-sulfur</keyword>
<sequence length="867" mass="94260">MLEAYRQHVEERAAEGVPPKPLNAEQVAALVELLKNPPAGEEEFVLDLITNRVPPGVDEAAYVKAGFLTAIAKGEAESPLIDRIHAVKLLGTMQGGYNIVSMVELLDDDALAKEVGEQLKHTLLMFDAFHDVEERAKAGNAVAKDVIQSWAEAEWFLSKPALEEKITLTVFKVPGETNTDDLSPAPDAWSRPDIPVHANAMLKNERDGINPEVPGTTGPLKQIEEVKAKGFPVAYVGDVVGTGSSRKSATNSVLWFFGDDIPYVPNKRAGGFCFGGKIAPIFFNTMEDSGALPVEMDVSKMEMGDVIDVYPYEGKVCKHGTDEVLTTFELKTQVILDEVRAGGRIPLIIGRGLTTKARESLGLPASDVFRLPEQPADTGKGYTLAQKMVGKACGMAGVRPGMYCEPKMTTVGSQDTTGPMTRDELKDLACLGFQADLVMQSFCHTAAYPKPVDVDTHHTLPDFIMNRGGVSLRPGDGIIHSWLNRMLLPDTVGTGGDSHTRFPLGISFPAGSGLVAFAAATGVMPLDMPESVLVRFKGKRQPGVTLRDLVHAIPYYAIQKGLLTVEKSGKKNAFSGRVLEIEGLEDLTVEQAFELSDASAERSAAGCTIPLSEESVSEYLKSNITLLKWMIANGYGDERTISRRIQGMEEWLANPSLMRADKDAEYAEVIEIDLEELKEPVLCAPNDPDDARLLSDVAGEKIDEVFIGSCMTNIGHFRAAGKLLEKQPAGSLKTRLWLAPPTKMDQHQLTEEGYYGIYGRAGARMEMPGCSLCMGNQARVAAKSTVVSTSTRNFPNRLGDGANVYLASAELAAVAAVEGRLPTVDEYRRYMGEFDAMAGEIYRYMNFHEIEEYQNAASNVIPVTQEA</sequence>
<evidence type="ECO:0000256" key="6">
    <source>
        <dbReference type="ARBA" id="ARBA00012926"/>
    </source>
</evidence>
<evidence type="ECO:0000256" key="13">
    <source>
        <dbReference type="ARBA" id="ARBA00023004"/>
    </source>
</evidence>
<evidence type="ECO:0000259" key="18">
    <source>
        <dbReference type="Pfam" id="PF00330"/>
    </source>
</evidence>
<dbReference type="Proteomes" id="UP001235344">
    <property type="component" value="Chromosome"/>
</dbReference>
<evidence type="ECO:0000313" key="22">
    <source>
        <dbReference type="Proteomes" id="UP001235344"/>
    </source>
</evidence>
<dbReference type="PANTHER" id="PTHR43160:SF4">
    <property type="entry name" value="ACONITATE HYDRATASE B"/>
    <property type="match status" value="1"/>
</dbReference>
<reference evidence="21 22" key="1">
    <citation type="submission" date="2023-08" db="EMBL/GenBank/DDBJ databases">
        <title>Transcriptome Analysis of Halomonas alkalicola CICC 11012s to Identify the Genes Involved in Alkaline Tolerances.</title>
        <authorList>
            <person name="Zhai L."/>
        </authorList>
    </citation>
    <scope>NUCLEOTIDE SEQUENCE [LARGE SCALE GENOMIC DNA]</scope>
    <source>
        <strain evidence="21 22">CICC 11012s</strain>
    </source>
</reference>
<proteinExistence type="inferred from homology"/>
<feature type="domain" description="Aconitase B swivel" evidence="19">
    <location>
        <begin position="168"/>
        <end position="382"/>
    </location>
</feature>
<evidence type="ECO:0000256" key="10">
    <source>
        <dbReference type="ARBA" id="ARBA00022532"/>
    </source>
</evidence>
<dbReference type="Gene3D" id="3.40.1060.10">
    <property type="entry name" value="Aconitase, Domain 2"/>
    <property type="match status" value="1"/>
</dbReference>
<dbReference type="InterPro" id="IPR015929">
    <property type="entry name" value="Aconitase_B_swivel"/>
</dbReference>
<evidence type="ECO:0000256" key="11">
    <source>
        <dbReference type="ARBA" id="ARBA00022723"/>
    </source>
</evidence>
<dbReference type="RefSeq" id="WP_305501813.1">
    <property type="nucleotide sequence ID" value="NZ_CP131913.1"/>
</dbReference>
<dbReference type="CDD" id="cd01581">
    <property type="entry name" value="AcnB"/>
    <property type="match status" value="1"/>
</dbReference>
<dbReference type="Gene3D" id="3.30.499.10">
    <property type="entry name" value="Aconitase, domain 3"/>
    <property type="match status" value="2"/>
</dbReference>
<dbReference type="Pfam" id="PF00330">
    <property type="entry name" value="Aconitase"/>
    <property type="match status" value="1"/>
</dbReference>
<dbReference type="GO" id="GO:0003994">
    <property type="term" value="F:aconitate hydratase activity"/>
    <property type="evidence" value="ECO:0007669"/>
    <property type="project" value="UniProtKB-EC"/>
</dbReference>
<dbReference type="InterPro" id="IPR015932">
    <property type="entry name" value="Aconitase_dom2"/>
</dbReference>
<keyword evidence="15 17" id="KW-0456">Lyase</keyword>
<dbReference type="InterPro" id="IPR015931">
    <property type="entry name" value="Acnase/IPM_dHydase_lsu_aba_1/3"/>
</dbReference>
<keyword evidence="22" id="KW-1185">Reference proteome</keyword>
<dbReference type="InterPro" id="IPR001030">
    <property type="entry name" value="Acoase/IPM_deHydtase_lsu_aba"/>
</dbReference>
<evidence type="ECO:0000256" key="12">
    <source>
        <dbReference type="ARBA" id="ARBA00022884"/>
    </source>
</evidence>
<dbReference type="PROSITE" id="PS00450">
    <property type="entry name" value="ACONITASE_1"/>
    <property type="match status" value="1"/>
</dbReference>
<dbReference type="PANTHER" id="PTHR43160">
    <property type="entry name" value="ACONITATE HYDRATASE B"/>
    <property type="match status" value="1"/>
</dbReference>
<dbReference type="InterPro" id="IPR036288">
    <property type="entry name" value="Aconitase_B_HEAT-like_dom_sf"/>
</dbReference>
<dbReference type="SUPFAM" id="SSF53732">
    <property type="entry name" value="Aconitase iron-sulfur domain"/>
    <property type="match status" value="1"/>
</dbReference>
<evidence type="ECO:0000259" key="19">
    <source>
        <dbReference type="Pfam" id="PF06434"/>
    </source>
</evidence>
<dbReference type="InterPro" id="IPR015933">
    <property type="entry name" value="Aconitase_B_HEAT-like_dom"/>
</dbReference>
<keyword evidence="11" id="KW-0479">Metal-binding</keyword>
<dbReference type="Gene3D" id="3.20.19.10">
    <property type="entry name" value="Aconitase, domain 4"/>
    <property type="match status" value="1"/>
</dbReference>
<dbReference type="SUPFAM" id="SSF74778">
    <property type="entry name" value="Aconitase B, N-terminal domain"/>
    <property type="match status" value="1"/>
</dbReference>
<comment type="similarity">
    <text evidence="5 17">Belongs to the aconitase/IPM isomerase family.</text>
</comment>
<comment type="pathway">
    <text evidence="3 17">Carbohydrate metabolism; tricarboxylic acid cycle; isocitrate from oxaloacetate: step 2/2.</text>
</comment>
<evidence type="ECO:0000256" key="9">
    <source>
        <dbReference type="ARBA" id="ARBA00022485"/>
    </source>
</evidence>
<dbReference type="GO" id="GO:0047456">
    <property type="term" value="F:2-methylisocitrate dehydratase activity"/>
    <property type="evidence" value="ECO:0007669"/>
    <property type="project" value="UniProtKB-EC"/>
</dbReference>
<dbReference type="NCBIfam" id="NF006690">
    <property type="entry name" value="PRK09238.1"/>
    <property type="match status" value="1"/>
</dbReference>
<feature type="domain" description="Aconitase B HEAT-like" evidence="20">
    <location>
        <begin position="4"/>
        <end position="156"/>
    </location>
</feature>
<evidence type="ECO:0000256" key="1">
    <source>
        <dbReference type="ARBA" id="ARBA00000118"/>
    </source>
</evidence>
<keyword evidence="9" id="KW-0004">4Fe-4S</keyword>
<dbReference type="InterPro" id="IPR050926">
    <property type="entry name" value="Aconitase/IPM_isomerase"/>
</dbReference>
<evidence type="ECO:0000256" key="14">
    <source>
        <dbReference type="ARBA" id="ARBA00023014"/>
    </source>
</evidence>
<organism evidence="21 22">
    <name type="scientific">Halomonas alkalicola</name>
    <dbReference type="NCBI Taxonomy" id="1930622"/>
    <lineage>
        <taxon>Bacteria</taxon>
        <taxon>Pseudomonadati</taxon>
        <taxon>Pseudomonadota</taxon>
        <taxon>Gammaproteobacteria</taxon>
        <taxon>Oceanospirillales</taxon>
        <taxon>Halomonadaceae</taxon>
        <taxon>Halomonas</taxon>
    </lineage>
</organism>
<comment type="cofactor">
    <cofactor evidence="2">
        <name>[4Fe-4S] cluster</name>
        <dbReference type="ChEBI" id="CHEBI:49883"/>
    </cofactor>
</comment>